<dbReference type="PANTHER" id="PTHR11439">
    <property type="entry name" value="GAG-POL-RELATED RETROTRANSPOSON"/>
    <property type="match status" value="1"/>
</dbReference>
<dbReference type="Proteomes" id="UP000198211">
    <property type="component" value="Unassembled WGS sequence"/>
</dbReference>
<reference evidence="2" key="1">
    <citation type="submission" date="2017-03" db="EMBL/GenBank/DDBJ databases">
        <title>Phytopthora megakarya and P. palmivora, two closely related causual agents of cacao black pod achieved similar genome size and gene model numbers by different mechanisms.</title>
        <authorList>
            <person name="Ali S."/>
            <person name="Shao J."/>
            <person name="Larry D.J."/>
            <person name="Kronmiller B."/>
            <person name="Shen D."/>
            <person name="Strem M.D."/>
            <person name="Melnick R.L."/>
            <person name="Guiltinan M.J."/>
            <person name="Tyler B.M."/>
            <person name="Meinhardt L.W."/>
            <person name="Bailey B.A."/>
        </authorList>
    </citation>
    <scope>NUCLEOTIDE SEQUENCE [LARGE SCALE GENOMIC DNA]</scope>
    <source>
        <strain evidence="2">zdho120</strain>
    </source>
</reference>
<keyword evidence="2" id="KW-1185">Reference proteome</keyword>
<dbReference type="CDD" id="cd09272">
    <property type="entry name" value="RNase_HI_RT_Ty1"/>
    <property type="match status" value="1"/>
</dbReference>
<dbReference type="EMBL" id="NBNE01023074">
    <property type="protein sequence ID" value="OWY90386.1"/>
    <property type="molecule type" value="Genomic_DNA"/>
</dbReference>
<evidence type="ECO:0000313" key="1">
    <source>
        <dbReference type="EMBL" id="OWY90386.1"/>
    </source>
</evidence>
<accession>A0A225UCP7</accession>
<comment type="caution">
    <text evidence="1">The sequence shown here is derived from an EMBL/GenBank/DDBJ whole genome shotgun (WGS) entry which is preliminary data.</text>
</comment>
<sequence>MTVEEVYTVNYYADVSYFLGLELQWSERGDEVRLGQQNVRDDNLGAIWYATCTHCTYADGGSLSRPVVQGVGADEISPGPAIGALLYLSLTSRPDITTAVRLLAQDLPTDSVKNGVDRVNGVSHGRVVYCDATCAVERDSKSATGYAIYYDDCLVEWGSKKQSMERIGLNMVLKDLSLEVKEILVMEDNQGAQHLAESKAVTQRSRHINTKYH</sequence>
<feature type="non-terminal residue" evidence="1">
    <location>
        <position position="213"/>
    </location>
</feature>
<name>A0A225UCP7_9STRA</name>
<dbReference type="OrthoDB" id="125808at2759"/>
<organism evidence="1 2">
    <name type="scientific">Phytophthora megakarya</name>
    <dbReference type="NCBI Taxonomy" id="4795"/>
    <lineage>
        <taxon>Eukaryota</taxon>
        <taxon>Sar</taxon>
        <taxon>Stramenopiles</taxon>
        <taxon>Oomycota</taxon>
        <taxon>Peronosporomycetes</taxon>
        <taxon>Peronosporales</taxon>
        <taxon>Peronosporaceae</taxon>
        <taxon>Phytophthora</taxon>
    </lineage>
</organism>
<dbReference type="AlphaFoldDB" id="A0A225UCP7"/>
<proteinExistence type="predicted"/>
<gene>
    <name evidence="1" type="ORF">PHMEG_00041499</name>
</gene>
<protein>
    <submittedName>
        <fullName evidence="1">Yokozuna</fullName>
    </submittedName>
</protein>
<evidence type="ECO:0000313" key="2">
    <source>
        <dbReference type="Proteomes" id="UP000198211"/>
    </source>
</evidence>
<dbReference type="PANTHER" id="PTHR11439:SF445">
    <property type="entry name" value="GAG-PRE-INTEGRASE DOMAIN-CONTAINING PROTEIN"/>
    <property type="match status" value="1"/>
</dbReference>